<reference evidence="1" key="1">
    <citation type="submission" date="2014-09" db="EMBL/GenBank/DDBJ databases">
        <authorList>
            <person name="Magalhaes I.L.F."/>
            <person name="Oliveira U."/>
            <person name="Santos F.R."/>
            <person name="Vidigal T.H.D.A."/>
            <person name="Brescovit A.D."/>
            <person name="Santos A.J."/>
        </authorList>
    </citation>
    <scope>NUCLEOTIDE SEQUENCE</scope>
    <source>
        <tissue evidence="1">Shoot tissue taken approximately 20 cm above the soil surface</tissue>
    </source>
</reference>
<evidence type="ECO:0000313" key="1">
    <source>
        <dbReference type="EMBL" id="JAD91922.1"/>
    </source>
</evidence>
<protein>
    <submittedName>
        <fullName evidence="1">Pco133868b</fullName>
    </submittedName>
</protein>
<name>A0A0A9E7G2_ARUDO</name>
<accession>A0A0A9E7G2</accession>
<dbReference type="EMBL" id="GBRH01205973">
    <property type="protein sequence ID" value="JAD91922.1"/>
    <property type="molecule type" value="Transcribed_RNA"/>
</dbReference>
<dbReference type="AlphaFoldDB" id="A0A0A9E7G2"/>
<sequence length="58" mass="6684">MNDSPSLSTESAKYSNESLREANNISFWSSWIKFSCIHKYPKERIQSSNTTSILEIVK</sequence>
<proteinExistence type="predicted"/>
<organism evidence="1">
    <name type="scientific">Arundo donax</name>
    <name type="common">Giant reed</name>
    <name type="synonym">Donax arundinaceus</name>
    <dbReference type="NCBI Taxonomy" id="35708"/>
    <lineage>
        <taxon>Eukaryota</taxon>
        <taxon>Viridiplantae</taxon>
        <taxon>Streptophyta</taxon>
        <taxon>Embryophyta</taxon>
        <taxon>Tracheophyta</taxon>
        <taxon>Spermatophyta</taxon>
        <taxon>Magnoliopsida</taxon>
        <taxon>Liliopsida</taxon>
        <taxon>Poales</taxon>
        <taxon>Poaceae</taxon>
        <taxon>PACMAD clade</taxon>
        <taxon>Arundinoideae</taxon>
        <taxon>Arundineae</taxon>
        <taxon>Arundo</taxon>
    </lineage>
</organism>
<reference evidence="1" key="2">
    <citation type="journal article" date="2015" name="Data Brief">
        <title>Shoot transcriptome of the giant reed, Arundo donax.</title>
        <authorList>
            <person name="Barrero R.A."/>
            <person name="Guerrero F.D."/>
            <person name="Moolhuijzen P."/>
            <person name="Goolsby J.A."/>
            <person name="Tidwell J."/>
            <person name="Bellgard S.E."/>
            <person name="Bellgard M.I."/>
        </authorList>
    </citation>
    <scope>NUCLEOTIDE SEQUENCE</scope>
    <source>
        <tissue evidence="1">Shoot tissue taken approximately 20 cm above the soil surface</tissue>
    </source>
</reference>